<comment type="caution">
    <text evidence="2">The sequence shown here is derived from an EMBL/GenBank/DDBJ whole genome shotgun (WGS) entry which is preliminary data.</text>
</comment>
<feature type="compositionally biased region" description="Basic residues" evidence="1">
    <location>
        <begin position="49"/>
        <end position="61"/>
    </location>
</feature>
<reference evidence="2 3" key="1">
    <citation type="submission" date="2021-06" db="EMBL/GenBank/DDBJ databases">
        <authorList>
            <person name="Palmer J.M."/>
        </authorList>
    </citation>
    <scope>NUCLEOTIDE SEQUENCE [LARGE SCALE GENOMIC DNA]</scope>
    <source>
        <strain evidence="3">if_2019</strain>
        <tissue evidence="2">Muscle</tissue>
    </source>
</reference>
<accession>A0ABV0UAZ1</accession>
<sequence length="101" mass="11455">MIERPGGSQVKEATESATGEEMSEDEKNDVRVSSEDERISESEREREKKVQRKLMKERRKAPSQGSLSRWSTWYGFILGINSSAEILDVSMNDMLKSTGVL</sequence>
<protein>
    <submittedName>
        <fullName evidence="2">Uncharacterized protein</fullName>
    </submittedName>
</protein>
<organism evidence="2 3">
    <name type="scientific">Ilyodon furcidens</name>
    <name type="common">goldbreast splitfin</name>
    <dbReference type="NCBI Taxonomy" id="33524"/>
    <lineage>
        <taxon>Eukaryota</taxon>
        <taxon>Metazoa</taxon>
        <taxon>Chordata</taxon>
        <taxon>Craniata</taxon>
        <taxon>Vertebrata</taxon>
        <taxon>Euteleostomi</taxon>
        <taxon>Actinopterygii</taxon>
        <taxon>Neopterygii</taxon>
        <taxon>Teleostei</taxon>
        <taxon>Neoteleostei</taxon>
        <taxon>Acanthomorphata</taxon>
        <taxon>Ovalentaria</taxon>
        <taxon>Atherinomorphae</taxon>
        <taxon>Cyprinodontiformes</taxon>
        <taxon>Goodeidae</taxon>
        <taxon>Ilyodon</taxon>
    </lineage>
</organism>
<dbReference type="EMBL" id="JAHRIQ010064577">
    <property type="protein sequence ID" value="MEQ2242372.1"/>
    <property type="molecule type" value="Genomic_DNA"/>
</dbReference>
<evidence type="ECO:0000313" key="3">
    <source>
        <dbReference type="Proteomes" id="UP001482620"/>
    </source>
</evidence>
<name>A0ABV0UAZ1_9TELE</name>
<evidence type="ECO:0000313" key="2">
    <source>
        <dbReference type="EMBL" id="MEQ2242372.1"/>
    </source>
</evidence>
<feature type="region of interest" description="Disordered" evidence="1">
    <location>
        <begin position="1"/>
        <end position="67"/>
    </location>
</feature>
<proteinExistence type="predicted"/>
<evidence type="ECO:0000256" key="1">
    <source>
        <dbReference type="SAM" id="MobiDB-lite"/>
    </source>
</evidence>
<feature type="compositionally biased region" description="Basic and acidic residues" evidence="1">
    <location>
        <begin position="28"/>
        <end position="48"/>
    </location>
</feature>
<keyword evidence="3" id="KW-1185">Reference proteome</keyword>
<gene>
    <name evidence="2" type="ORF">ILYODFUR_035268</name>
</gene>
<dbReference type="Proteomes" id="UP001482620">
    <property type="component" value="Unassembled WGS sequence"/>
</dbReference>